<dbReference type="GO" id="GO:0016740">
    <property type="term" value="F:transferase activity"/>
    <property type="evidence" value="ECO:0007669"/>
    <property type="project" value="UniProtKB-KW"/>
</dbReference>
<dbReference type="AlphaFoldDB" id="A0A2S4N612"/>
<sequence>MRILLIGEFSKLHNSLAEGLKKLGHEVCLVSSGDHFKNFPSDFSTKPIIAELKLARLFRKTIYKLFYLDIASIEIGIRFYFLLPKFKNYDHVHLINEAPIQTIPFFERILLKKLFQQNHKIHLLCCGLDYNVAKHLFSHTEPYSILTPFQNKPNNHSELRFFKSFLQPNHIKTHQLVYKNIASVTASDLDYVNAIQHEKKYKGLIPNPVVITKYKPLEIRDKIIIFLGINRLNSTAKGIVYFEEALKIIQNKYLDKVEIKTVENLPYYTYITEYLAAHIVLDQVFSYDQGYNALEAMAKGKVVFTGVDKPFLAYYNVKEDEVAINALPDVNYLVSKLSWLIENPEKIIEIGTHAQSFIQKEHHYIHVAQKYLNVWQE</sequence>
<gene>
    <name evidence="2" type="ORF">Q361_11456</name>
</gene>
<keyword evidence="2" id="KW-0808">Transferase</keyword>
<dbReference type="InterPro" id="IPR055259">
    <property type="entry name" value="YkvP/CgeB_Glyco_trans-like"/>
</dbReference>
<dbReference type="SUPFAM" id="SSF53756">
    <property type="entry name" value="UDP-Glycosyltransferase/glycogen phosphorylase"/>
    <property type="match status" value="1"/>
</dbReference>
<dbReference type="Pfam" id="PF13524">
    <property type="entry name" value="Glyco_trans_1_2"/>
    <property type="match status" value="1"/>
</dbReference>
<feature type="domain" description="Spore protein YkvP/CgeB glycosyl transferase-like" evidence="1">
    <location>
        <begin position="251"/>
        <end position="372"/>
    </location>
</feature>
<comment type="caution">
    <text evidence="2">The sequence shown here is derived from an EMBL/GenBank/DDBJ whole genome shotgun (WGS) entry which is preliminary data.</text>
</comment>
<evidence type="ECO:0000259" key="1">
    <source>
        <dbReference type="Pfam" id="PF13524"/>
    </source>
</evidence>
<dbReference type="RefSeq" id="WP_103726741.1">
    <property type="nucleotide sequence ID" value="NZ_PQNY01000014.1"/>
</dbReference>
<organism evidence="2 3">
    <name type="scientific">Flavobacterium croceum DSM 17960</name>
    <dbReference type="NCBI Taxonomy" id="1121886"/>
    <lineage>
        <taxon>Bacteria</taxon>
        <taxon>Pseudomonadati</taxon>
        <taxon>Bacteroidota</taxon>
        <taxon>Flavobacteriia</taxon>
        <taxon>Flavobacteriales</taxon>
        <taxon>Flavobacteriaceae</taxon>
        <taxon>Flavobacterium</taxon>
    </lineage>
</organism>
<dbReference type="EMBL" id="PQNY01000014">
    <property type="protein sequence ID" value="POS01110.1"/>
    <property type="molecule type" value="Genomic_DNA"/>
</dbReference>
<name>A0A2S4N612_9FLAO</name>
<accession>A0A2S4N612</accession>
<dbReference type="Proteomes" id="UP000237056">
    <property type="component" value="Unassembled WGS sequence"/>
</dbReference>
<proteinExistence type="predicted"/>
<reference evidence="2 3" key="1">
    <citation type="submission" date="2018-01" db="EMBL/GenBank/DDBJ databases">
        <title>Genomic Encyclopedia of Type Strains, Phase I: the one thousand microbial genomes (KMG-I) project.</title>
        <authorList>
            <person name="Goeker M."/>
        </authorList>
    </citation>
    <scope>NUCLEOTIDE SEQUENCE [LARGE SCALE GENOMIC DNA]</scope>
    <source>
        <strain evidence="2 3">DSM 17960</strain>
    </source>
</reference>
<dbReference type="OrthoDB" id="6638088at2"/>
<evidence type="ECO:0000313" key="2">
    <source>
        <dbReference type="EMBL" id="POS01110.1"/>
    </source>
</evidence>
<dbReference type="Gene3D" id="3.40.50.2000">
    <property type="entry name" value="Glycogen Phosphorylase B"/>
    <property type="match status" value="1"/>
</dbReference>
<keyword evidence="3" id="KW-1185">Reference proteome</keyword>
<protein>
    <submittedName>
        <fullName evidence="2">Glycosyltransferase involved in cell wall biosynthesis</fullName>
    </submittedName>
</protein>
<evidence type="ECO:0000313" key="3">
    <source>
        <dbReference type="Proteomes" id="UP000237056"/>
    </source>
</evidence>